<dbReference type="OrthoDB" id="2506775at2759"/>
<gene>
    <name evidence="1" type="ORF">VP01_1861g1</name>
</gene>
<reference evidence="1 2" key="1">
    <citation type="submission" date="2015-08" db="EMBL/GenBank/DDBJ databases">
        <title>Next Generation Sequencing and Analysis of the Genome of Puccinia sorghi L Schw, the Causal Agent of Maize Common Rust.</title>
        <authorList>
            <person name="Rochi L."/>
            <person name="Burguener G."/>
            <person name="Darino M."/>
            <person name="Turjanski A."/>
            <person name="Kreff E."/>
            <person name="Dieguez M.J."/>
            <person name="Sacco F."/>
        </authorList>
    </citation>
    <scope>NUCLEOTIDE SEQUENCE [LARGE SCALE GENOMIC DNA]</scope>
    <source>
        <strain evidence="1 2">RO10H11247</strain>
    </source>
</reference>
<dbReference type="EMBL" id="LAVV01006683">
    <property type="protein sequence ID" value="KNZ58789.1"/>
    <property type="molecule type" value="Genomic_DNA"/>
</dbReference>
<name>A0A0L6VDI6_9BASI</name>
<dbReference type="AlphaFoldDB" id="A0A0L6VDI6"/>
<comment type="caution">
    <text evidence="1">The sequence shown here is derived from an EMBL/GenBank/DDBJ whole genome shotgun (WGS) entry which is preliminary data.</text>
</comment>
<sequence>MESASSAPSASFNSEKGACIWRHWSAKLAKKTTKWIFYGFYPPCWPYFPPNFILTPWSRHSGQAVFLAEQLGPTILATHGSKYQDLVYSNVCTSQKYSKQVKNIAKRILLPATNRKKSNKFQELTQIVCILFYFVWVANTSTNKIYFKFVICFKKDHWFCFKKCANAIEGKKLEPLIAGYGFHWEIKSESCRCSYNAREIIDAILSLLGHFKEIQFTQADWMQIKHLNNELMLSYYTNLIHITMIAFQSSYQGNVG</sequence>
<organism evidence="1 2">
    <name type="scientific">Puccinia sorghi</name>
    <dbReference type="NCBI Taxonomy" id="27349"/>
    <lineage>
        <taxon>Eukaryota</taxon>
        <taxon>Fungi</taxon>
        <taxon>Dikarya</taxon>
        <taxon>Basidiomycota</taxon>
        <taxon>Pucciniomycotina</taxon>
        <taxon>Pucciniomycetes</taxon>
        <taxon>Pucciniales</taxon>
        <taxon>Pucciniaceae</taxon>
        <taxon>Puccinia</taxon>
    </lineage>
</organism>
<protein>
    <submittedName>
        <fullName evidence="1">Uncharacterized protein</fullName>
    </submittedName>
</protein>
<proteinExistence type="predicted"/>
<keyword evidence="2" id="KW-1185">Reference proteome</keyword>
<dbReference type="VEuPathDB" id="FungiDB:VP01_1861g1"/>
<accession>A0A0L6VDI6</accession>
<evidence type="ECO:0000313" key="2">
    <source>
        <dbReference type="Proteomes" id="UP000037035"/>
    </source>
</evidence>
<dbReference type="Proteomes" id="UP000037035">
    <property type="component" value="Unassembled WGS sequence"/>
</dbReference>
<evidence type="ECO:0000313" key="1">
    <source>
        <dbReference type="EMBL" id="KNZ58789.1"/>
    </source>
</evidence>